<name>E9IX62_SOLIN</name>
<protein>
    <submittedName>
        <fullName evidence="1">Uncharacterized protein</fullName>
    </submittedName>
</protein>
<accession>E9IX62</accession>
<dbReference type="AlphaFoldDB" id="E9IX62"/>
<dbReference type="HOGENOM" id="CLU_2815656_0_0_1"/>
<dbReference type="EMBL" id="GL766660">
    <property type="protein sequence ID" value="EFZ14840.1"/>
    <property type="molecule type" value="Genomic_DNA"/>
</dbReference>
<organism>
    <name type="scientific">Solenopsis invicta</name>
    <name type="common">Red imported fire ant</name>
    <name type="synonym">Solenopsis wagneri</name>
    <dbReference type="NCBI Taxonomy" id="13686"/>
    <lineage>
        <taxon>Eukaryota</taxon>
        <taxon>Metazoa</taxon>
        <taxon>Ecdysozoa</taxon>
        <taxon>Arthropoda</taxon>
        <taxon>Hexapoda</taxon>
        <taxon>Insecta</taxon>
        <taxon>Pterygota</taxon>
        <taxon>Neoptera</taxon>
        <taxon>Endopterygota</taxon>
        <taxon>Hymenoptera</taxon>
        <taxon>Apocrita</taxon>
        <taxon>Aculeata</taxon>
        <taxon>Formicoidea</taxon>
        <taxon>Formicidae</taxon>
        <taxon>Myrmicinae</taxon>
        <taxon>Solenopsis</taxon>
    </lineage>
</organism>
<proteinExistence type="predicted"/>
<evidence type="ECO:0000313" key="1">
    <source>
        <dbReference type="EMBL" id="EFZ14840.1"/>
    </source>
</evidence>
<reference evidence="1" key="1">
    <citation type="journal article" date="2011" name="Proc. Natl. Acad. Sci. U.S.A.">
        <title>The genome of the fire ant Solenopsis invicta.</title>
        <authorList>
            <person name="Wurm Y."/>
            <person name="Wang J."/>
            <person name="Riba-Grognuz O."/>
            <person name="Corona M."/>
            <person name="Nygaard S."/>
            <person name="Hunt B.G."/>
            <person name="Ingram K.K."/>
            <person name="Falquet L."/>
            <person name="Nipitwattanaphon M."/>
            <person name="Gotzek D."/>
            <person name="Dijkstra M.B."/>
            <person name="Oettler J."/>
            <person name="Comtesse F."/>
            <person name="Shih C.J."/>
            <person name="Wu W.J."/>
            <person name="Yang C.C."/>
            <person name="Thomas J."/>
            <person name="Beaudoing E."/>
            <person name="Pradervand S."/>
            <person name="Flegel V."/>
            <person name="Cook E.D."/>
            <person name="Fabbretti R."/>
            <person name="Stockinger H."/>
            <person name="Long L."/>
            <person name="Farmerie W.G."/>
            <person name="Oakey J."/>
            <person name="Boomsma J.J."/>
            <person name="Pamilo P."/>
            <person name="Yi S.V."/>
            <person name="Heinze J."/>
            <person name="Goodisman M.A."/>
            <person name="Farinelli L."/>
            <person name="Harshman K."/>
            <person name="Hulo N."/>
            <person name="Cerutti L."/>
            <person name="Xenarios I."/>
            <person name="Shoemaker D."/>
            <person name="Keller L."/>
        </authorList>
    </citation>
    <scope>NUCLEOTIDE SEQUENCE [LARGE SCALE GENOMIC DNA]</scope>
</reference>
<gene>
    <name evidence="1" type="ORF">SINV_09293</name>
</gene>
<feature type="non-terminal residue" evidence="1">
    <location>
        <position position="67"/>
    </location>
</feature>
<sequence length="67" mass="7930">MTRDMYNNVMYFIETDYTQRTDTSFQNKEQPEHHVDSSSLLNLPNFDMINNVPVAHTAQRDCKYIAE</sequence>